<proteinExistence type="predicted"/>
<dbReference type="PANTHER" id="PTHR38886">
    <property type="entry name" value="SESA DOMAIN-CONTAINING PROTEIN"/>
    <property type="match status" value="1"/>
</dbReference>
<protein>
    <recommendedName>
        <fullName evidence="3">Fungal N-terminal domain-containing protein</fullName>
    </recommendedName>
</protein>
<reference evidence="1 2" key="1">
    <citation type="submission" date="2016-04" db="EMBL/GenBank/DDBJ databases">
        <title>A degradative enzymes factory behind the ericoid mycorrhizal symbiosis.</title>
        <authorList>
            <consortium name="DOE Joint Genome Institute"/>
            <person name="Martino E."/>
            <person name="Morin E."/>
            <person name="Grelet G."/>
            <person name="Kuo A."/>
            <person name="Kohler A."/>
            <person name="Daghino S."/>
            <person name="Barry K."/>
            <person name="Choi C."/>
            <person name="Cichocki N."/>
            <person name="Clum A."/>
            <person name="Copeland A."/>
            <person name="Hainaut M."/>
            <person name="Haridas S."/>
            <person name="Labutti K."/>
            <person name="Lindquist E."/>
            <person name="Lipzen A."/>
            <person name="Khouja H.-R."/>
            <person name="Murat C."/>
            <person name="Ohm R."/>
            <person name="Olson A."/>
            <person name="Spatafora J."/>
            <person name="Veneault-Fourrey C."/>
            <person name="Henrissat B."/>
            <person name="Grigoriev I."/>
            <person name="Martin F."/>
            <person name="Perotto S."/>
        </authorList>
    </citation>
    <scope>NUCLEOTIDE SEQUENCE [LARGE SCALE GENOMIC DNA]</scope>
    <source>
        <strain evidence="1 2">F</strain>
    </source>
</reference>
<dbReference type="AlphaFoldDB" id="A0A2J6RN86"/>
<name>A0A2J6RN86_HYAVF</name>
<evidence type="ECO:0000313" key="1">
    <source>
        <dbReference type="EMBL" id="PMD39979.1"/>
    </source>
</evidence>
<dbReference type="OrthoDB" id="3045089at2759"/>
<evidence type="ECO:0000313" key="2">
    <source>
        <dbReference type="Proteomes" id="UP000235786"/>
    </source>
</evidence>
<dbReference type="PANTHER" id="PTHR38886:SF1">
    <property type="entry name" value="NACHT-NTPASE AND P-LOOP NTPASES N-TERMINAL DOMAIN-CONTAINING PROTEIN"/>
    <property type="match status" value="1"/>
</dbReference>
<gene>
    <name evidence="1" type="ORF">L207DRAFT_429098</name>
</gene>
<keyword evidence="2" id="KW-1185">Reference proteome</keyword>
<organism evidence="1 2">
    <name type="scientific">Hyaloscypha variabilis (strain UAMH 11265 / GT02V1 / F)</name>
    <name type="common">Meliniomyces variabilis</name>
    <dbReference type="NCBI Taxonomy" id="1149755"/>
    <lineage>
        <taxon>Eukaryota</taxon>
        <taxon>Fungi</taxon>
        <taxon>Dikarya</taxon>
        <taxon>Ascomycota</taxon>
        <taxon>Pezizomycotina</taxon>
        <taxon>Leotiomycetes</taxon>
        <taxon>Helotiales</taxon>
        <taxon>Hyaloscyphaceae</taxon>
        <taxon>Hyaloscypha</taxon>
        <taxon>Hyaloscypha variabilis</taxon>
    </lineage>
</organism>
<sequence length="141" mass="15986">MSFGFSVRDFISALEVVGIMIDALRTSGRAARQYQGLFKELQSLKFALLAVQTLKVDESLFAYESALRVMASQCLGTINHFWERLQKYEPHLWMSGSQSRLKNGVMKIRWAFCEADDVTKFQSDLMAHTAAIQTLIGVLQM</sequence>
<dbReference type="Proteomes" id="UP000235786">
    <property type="component" value="Unassembled WGS sequence"/>
</dbReference>
<accession>A0A2J6RN86</accession>
<evidence type="ECO:0008006" key="3">
    <source>
        <dbReference type="Google" id="ProtNLM"/>
    </source>
</evidence>
<dbReference type="EMBL" id="KZ613946">
    <property type="protein sequence ID" value="PMD39979.1"/>
    <property type="molecule type" value="Genomic_DNA"/>
</dbReference>